<organism evidence="2 3">
    <name type="scientific">Marchantia polymorpha subsp. ruderalis</name>
    <dbReference type="NCBI Taxonomy" id="1480154"/>
    <lineage>
        <taxon>Eukaryota</taxon>
        <taxon>Viridiplantae</taxon>
        <taxon>Streptophyta</taxon>
        <taxon>Embryophyta</taxon>
        <taxon>Marchantiophyta</taxon>
        <taxon>Marchantiopsida</taxon>
        <taxon>Marchantiidae</taxon>
        <taxon>Marchantiales</taxon>
        <taxon>Marchantiaceae</taxon>
        <taxon>Marchantia</taxon>
    </lineage>
</organism>
<keyword evidence="3" id="KW-1185">Reference proteome</keyword>
<sequence>MTTTCLRRTTSTITLAHKFTFAPFFKDARLGTNGWKTADYKDPKRRAIALGIMHILRPQRTTHVTAWQVTEIRLSKTRAKPKKKANRGRVVSDISDSSLAKTNAAASTTDEEQRKEPTLRVEEGGSLAIQDEVSMEVALEPLEKRTATANLSLAPLE</sequence>
<feature type="compositionally biased region" description="Polar residues" evidence="1">
    <location>
        <begin position="94"/>
        <end position="108"/>
    </location>
</feature>
<feature type="compositionally biased region" description="Basic residues" evidence="1">
    <location>
        <begin position="77"/>
        <end position="87"/>
    </location>
</feature>
<comment type="caution">
    <text evidence="2">The sequence shown here is derived from an EMBL/GenBank/DDBJ whole genome shotgun (WGS) entry which is preliminary data.</text>
</comment>
<reference evidence="2" key="1">
    <citation type="submission" date="2016-03" db="EMBL/GenBank/DDBJ databases">
        <title>Mechanisms controlling the formation of the plant cell surface in tip-growing cells are functionally conserved among land plants.</title>
        <authorList>
            <person name="Honkanen S."/>
            <person name="Jones V.A."/>
            <person name="Morieri G."/>
            <person name="Champion C."/>
            <person name="Hetherington A.J."/>
            <person name="Kelly S."/>
            <person name="Saint-Marcoux D."/>
            <person name="Proust H."/>
            <person name="Prescott H."/>
            <person name="Dolan L."/>
        </authorList>
    </citation>
    <scope>NUCLEOTIDE SEQUENCE [LARGE SCALE GENOMIC DNA]</scope>
    <source>
        <tissue evidence="2">Whole gametophyte</tissue>
    </source>
</reference>
<gene>
    <name evidence="2" type="ORF">AXG93_3954s1140</name>
</gene>
<protein>
    <submittedName>
        <fullName evidence="2">Uncharacterized protein</fullName>
    </submittedName>
</protein>
<dbReference type="AlphaFoldDB" id="A0A176VKG8"/>
<evidence type="ECO:0000256" key="1">
    <source>
        <dbReference type="SAM" id="MobiDB-lite"/>
    </source>
</evidence>
<dbReference type="Proteomes" id="UP000077202">
    <property type="component" value="Unassembled WGS sequence"/>
</dbReference>
<feature type="region of interest" description="Disordered" evidence="1">
    <location>
        <begin position="77"/>
        <end position="133"/>
    </location>
</feature>
<accession>A0A176VKG8</accession>
<name>A0A176VKG8_MARPO</name>
<evidence type="ECO:0000313" key="2">
    <source>
        <dbReference type="EMBL" id="OAE21424.1"/>
    </source>
</evidence>
<evidence type="ECO:0000313" key="3">
    <source>
        <dbReference type="Proteomes" id="UP000077202"/>
    </source>
</evidence>
<dbReference type="EMBL" id="LVLJ01003438">
    <property type="protein sequence ID" value="OAE21424.1"/>
    <property type="molecule type" value="Genomic_DNA"/>
</dbReference>
<feature type="compositionally biased region" description="Basic and acidic residues" evidence="1">
    <location>
        <begin position="111"/>
        <end position="123"/>
    </location>
</feature>
<proteinExistence type="predicted"/>